<comment type="caution">
    <text evidence="8">The sequence shown here is derived from an EMBL/GenBank/DDBJ whole genome shotgun (WGS) entry which is preliminary data.</text>
</comment>
<feature type="region of interest" description="Disordered" evidence="6">
    <location>
        <begin position="14"/>
        <end position="34"/>
    </location>
</feature>
<evidence type="ECO:0000313" key="9">
    <source>
        <dbReference type="Proteomes" id="UP000822688"/>
    </source>
</evidence>
<evidence type="ECO:0000256" key="6">
    <source>
        <dbReference type="SAM" id="MobiDB-lite"/>
    </source>
</evidence>
<protein>
    <recommendedName>
        <fullName evidence="7">AP2/ERF domain-containing protein</fullName>
    </recommendedName>
</protein>
<dbReference type="Gene3D" id="3.30.730.10">
    <property type="entry name" value="AP2/ERF domain"/>
    <property type="match status" value="2"/>
</dbReference>
<evidence type="ECO:0000313" key="8">
    <source>
        <dbReference type="EMBL" id="KAG0579517.1"/>
    </source>
</evidence>
<evidence type="ECO:0000259" key="7">
    <source>
        <dbReference type="PROSITE" id="PS51032"/>
    </source>
</evidence>
<feature type="region of interest" description="Disordered" evidence="6">
    <location>
        <begin position="363"/>
        <end position="382"/>
    </location>
</feature>
<sequence>MTFPELDKLFGEVELSSSADREDGSSPGSSINSYSPITGGDMAFLDRSLPLLCSGEDSLVEADDLLGQNEGACFSDAMEVGMEVSDYKFEEDTFGFKDQQLSRPGLVGDSDSHEAMDPVLEHAKDFVVRLPALPWPVGIENDTQVHPPLESAKYFVGGFYREAIEGDLTDGFMTFAELGKLLGEAELSSWVDREGGTSSDSSLNSSSQITVGAITFLDRGLPQPRPGEGALVEADGSLRFGQSEGTCFSRALKISDTKFQEEAFGVDNFAQQLSSPGLEGGSDNHHDETVDPLPKNAKDFVVPLPALPWLVGIEDDMQVHPLLENAKNFVAGICSEAIEGDSMEGFMTFAELRKLLGEVEFSSSADREDGSSSGTSANSYGPLITEKDTKFLDIPGLPPPRSGEGEDAWVVNNDFSRFGQSEGACFSYATEISNGKFQEDASEVDDFVTPGLRGEIQKATDHVLEDVKDFVVRLLPALPWLVGVEDCMEVDPLLEDAKYYVGGLPSAVEEENSVHTTDQQTAMEELHIEEAVQVETPGRRWPVVAPGNSIGVNHRGHGTWEAHIWLKDFNLHDRLKPRNGMQCFLGSFSSKEDAMKAHDKVAIKLNIRSKKDGTLYSLNLPEEQYAEYIVDHAHFSRRDYLWKIRRDSEKFSHGECNLKGVRLQKRGGVWTGRYTATTTLTSKINSSKPDKSVTGKTLMMNKRANMTLGTFDTKEEAGREYDKALLFIHGMYSGFVTNFQPSGYSEFEILEAGQKLVKAYPGTNFKEHQTVIQCLL</sequence>
<dbReference type="InterPro" id="IPR036955">
    <property type="entry name" value="AP2/ERF_dom_sf"/>
</dbReference>
<feature type="domain" description="AP2/ERF" evidence="7">
    <location>
        <begin position="548"/>
        <end position="621"/>
    </location>
</feature>
<evidence type="ECO:0000256" key="2">
    <source>
        <dbReference type="ARBA" id="ARBA00023015"/>
    </source>
</evidence>
<dbReference type="GO" id="GO:0005634">
    <property type="term" value="C:nucleus"/>
    <property type="evidence" value="ECO:0007669"/>
    <property type="project" value="UniProtKB-SubCell"/>
</dbReference>
<keyword evidence="2" id="KW-0805">Transcription regulation</keyword>
<feature type="domain" description="AP2/ERF" evidence="7">
    <location>
        <begin position="657"/>
        <end position="740"/>
    </location>
</feature>
<dbReference type="SMART" id="SM00380">
    <property type="entry name" value="AP2"/>
    <property type="match status" value="2"/>
</dbReference>
<dbReference type="PANTHER" id="PTHR32467:SF172">
    <property type="entry name" value="OS09G0423800 PROTEIN"/>
    <property type="match status" value="1"/>
</dbReference>
<evidence type="ECO:0000256" key="4">
    <source>
        <dbReference type="ARBA" id="ARBA00023163"/>
    </source>
</evidence>
<dbReference type="EMBL" id="CM026424">
    <property type="protein sequence ID" value="KAG0579517.1"/>
    <property type="molecule type" value="Genomic_DNA"/>
</dbReference>
<evidence type="ECO:0000256" key="5">
    <source>
        <dbReference type="ARBA" id="ARBA00023242"/>
    </source>
</evidence>
<dbReference type="AlphaFoldDB" id="A0A8T0I923"/>
<dbReference type="PANTHER" id="PTHR32467">
    <property type="entry name" value="AP2-LIKE ETHYLENE-RESPONSIVE TRANSCRIPTION FACTOR"/>
    <property type="match status" value="1"/>
</dbReference>
<keyword evidence="9" id="KW-1185">Reference proteome</keyword>
<dbReference type="GO" id="GO:0003700">
    <property type="term" value="F:DNA-binding transcription factor activity"/>
    <property type="evidence" value="ECO:0007669"/>
    <property type="project" value="InterPro"/>
</dbReference>
<reference evidence="8" key="1">
    <citation type="submission" date="2020-06" db="EMBL/GenBank/DDBJ databases">
        <title>WGS assembly of Ceratodon purpureus strain R40.</title>
        <authorList>
            <person name="Carey S.B."/>
            <person name="Jenkins J."/>
            <person name="Shu S."/>
            <person name="Lovell J.T."/>
            <person name="Sreedasyam A."/>
            <person name="Maumus F."/>
            <person name="Tiley G.P."/>
            <person name="Fernandez-Pozo N."/>
            <person name="Barry K."/>
            <person name="Chen C."/>
            <person name="Wang M."/>
            <person name="Lipzen A."/>
            <person name="Daum C."/>
            <person name="Saski C.A."/>
            <person name="Payton A.C."/>
            <person name="Mcbreen J.C."/>
            <person name="Conrad R.E."/>
            <person name="Kollar L.M."/>
            <person name="Olsson S."/>
            <person name="Huttunen S."/>
            <person name="Landis J.B."/>
            <person name="Wickett N.J."/>
            <person name="Johnson M.G."/>
            <person name="Rensing S.A."/>
            <person name="Grimwood J."/>
            <person name="Schmutz J."/>
            <person name="Mcdaniel S.F."/>
        </authorList>
    </citation>
    <scope>NUCLEOTIDE SEQUENCE</scope>
    <source>
        <strain evidence="8">R40</strain>
    </source>
</reference>
<keyword evidence="3" id="KW-0238">DNA-binding</keyword>
<organism evidence="8 9">
    <name type="scientific">Ceratodon purpureus</name>
    <name type="common">Fire moss</name>
    <name type="synonym">Dicranum purpureum</name>
    <dbReference type="NCBI Taxonomy" id="3225"/>
    <lineage>
        <taxon>Eukaryota</taxon>
        <taxon>Viridiplantae</taxon>
        <taxon>Streptophyta</taxon>
        <taxon>Embryophyta</taxon>
        <taxon>Bryophyta</taxon>
        <taxon>Bryophytina</taxon>
        <taxon>Bryopsida</taxon>
        <taxon>Dicranidae</taxon>
        <taxon>Pseudoditrichales</taxon>
        <taxon>Ditrichaceae</taxon>
        <taxon>Ceratodon</taxon>
    </lineage>
</organism>
<name>A0A8T0I923_CERPU</name>
<evidence type="ECO:0000256" key="1">
    <source>
        <dbReference type="ARBA" id="ARBA00004123"/>
    </source>
</evidence>
<dbReference type="Proteomes" id="UP000822688">
    <property type="component" value="Chromosome 4"/>
</dbReference>
<accession>A0A8T0I923</accession>
<dbReference type="GO" id="GO:0003677">
    <property type="term" value="F:DNA binding"/>
    <property type="evidence" value="ECO:0007669"/>
    <property type="project" value="UniProtKB-KW"/>
</dbReference>
<dbReference type="PROSITE" id="PS51032">
    <property type="entry name" value="AP2_ERF"/>
    <property type="match status" value="2"/>
</dbReference>
<gene>
    <name evidence="8" type="ORF">KC19_4G104400</name>
</gene>
<keyword evidence="5" id="KW-0539">Nucleus</keyword>
<dbReference type="InterPro" id="IPR001471">
    <property type="entry name" value="AP2/ERF_dom"/>
</dbReference>
<comment type="subcellular location">
    <subcellularLocation>
        <location evidence="1">Nucleus</location>
    </subcellularLocation>
</comment>
<feature type="compositionally biased region" description="Low complexity" evidence="6">
    <location>
        <begin position="25"/>
        <end position="34"/>
    </location>
</feature>
<keyword evidence="4" id="KW-0804">Transcription</keyword>
<proteinExistence type="predicted"/>
<evidence type="ECO:0000256" key="3">
    <source>
        <dbReference type="ARBA" id="ARBA00023125"/>
    </source>
</evidence>